<proteinExistence type="predicted"/>
<accession>A0A944MG00</accession>
<evidence type="ECO:0008006" key="4">
    <source>
        <dbReference type="Google" id="ProtNLM"/>
    </source>
</evidence>
<evidence type="ECO:0000313" key="2">
    <source>
        <dbReference type="EMBL" id="MBT2990732.1"/>
    </source>
</evidence>
<evidence type="ECO:0000256" key="1">
    <source>
        <dbReference type="SAM" id="SignalP"/>
    </source>
</evidence>
<comment type="caution">
    <text evidence="2">The sequence shown here is derived from an EMBL/GenBank/DDBJ whole genome shotgun (WGS) entry which is preliminary data.</text>
</comment>
<dbReference type="AlphaFoldDB" id="A0A944MG00"/>
<dbReference type="EMBL" id="JAHHGM010000020">
    <property type="protein sequence ID" value="MBT2990732.1"/>
    <property type="molecule type" value="Genomic_DNA"/>
</dbReference>
<dbReference type="Proteomes" id="UP000770889">
    <property type="component" value="Unassembled WGS sequence"/>
</dbReference>
<sequence length="100" mass="11405">MNIIKPLLVSLFLMPMTACGAQTMPEKSDQYFYNVDKEGNVIAVDSRGNKTVLEKVDIPFKHNITEIKSIENITIIELQGSHFRLICTSPRNCRYQPLPH</sequence>
<feature type="signal peptide" evidence="1">
    <location>
        <begin position="1"/>
        <end position="20"/>
    </location>
</feature>
<reference evidence="2 3" key="1">
    <citation type="submission" date="2021-05" db="EMBL/GenBank/DDBJ databases">
        <title>Genetic and Functional Diversity in Clade A Lucinid endosymbionts from the Bahamas.</title>
        <authorList>
            <person name="Giani N.M."/>
            <person name="Engel A.S."/>
            <person name="Campbell B.J."/>
        </authorList>
    </citation>
    <scope>NUCLEOTIDE SEQUENCE [LARGE SCALE GENOMIC DNA]</scope>
    <source>
        <strain evidence="2">LUC16012Gg_MoonRockCtena</strain>
    </source>
</reference>
<name>A0A944MG00_9GAMM</name>
<protein>
    <recommendedName>
        <fullName evidence="4">Lipoprotein</fullName>
    </recommendedName>
</protein>
<evidence type="ECO:0000313" key="3">
    <source>
        <dbReference type="Proteomes" id="UP000770889"/>
    </source>
</evidence>
<keyword evidence="1" id="KW-0732">Signal</keyword>
<organism evidence="2 3">
    <name type="scientific">Candidatus Thiodiazotropha taylori</name>
    <dbReference type="NCBI Taxonomy" id="2792791"/>
    <lineage>
        <taxon>Bacteria</taxon>
        <taxon>Pseudomonadati</taxon>
        <taxon>Pseudomonadota</taxon>
        <taxon>Gammaproteobacteria</taxon>
        <taxon>Chromatiales</taxon>
        <taxon>Sedimenticolaceae</taxon>
        <taxon>Candidatus Thiodiazotropha</taxon>
    </lineage>
</organism>
<gene>
    <name evidence="2" type="ORF">KME65_17385</name>
</gene>
<feature type="chain" id="PRO_5036700809" description="Lipoprotein" evidence="1">
    <location>
        <begin position="21"/>
        <end position="100"/>
    </location>
</feature>